<keyword evidence="4 7" id="KW-1133">Transmembrane helix</keyword>
<evidence type="ECO:0000256" key="1">
    <source>
        <dbReference type="ARBA" id="ARBA00004141"/>
    </source>
</evidence>
<dbReference type="SUPFAM" id="SSF103473">
    <property type="entry name" value="MFS general substrate transporter"/>
    <property type="match status" value="1"/>
</dbReference>
<evidence type="ECO:0000256" key="5">
    <source>
        <dbReference type="ARBA" id="ARBA00023136"/>
    </source>
</evidence>
<feature type="transmembrane region" description="Helical" evidence="7">
    <location>
        <begin position="60"/>
        <end position="77"/>
    </location>
</feature>
<feature type="transmembrane region" description="Helical" evidence="7">
    <location>
        <begin position="386"/>
        <end position="404"/>
    </location>
</feature>
<feature type="transmembrane region" description="Helical" evidence="7">
    <location>
        <begin position="416"/>
        <end position="436"/>
    </location>
</feature>
<evidence type="ECO:0000256" key="4">
    <source>
        <dbReference type="ARBA" id="ARBA00022989"/>
    </source>
</evidence>
<dbReference type="GO" id="GO:0022857">
    <property type="term" value="F:transmembrane transporter activity"/>
    <property type="evidence" value="ECO:0007669"/>
    <property type="project" value="InterPro"/>
</dbReference>
<dbReference type="InterPro" id="IPR020846">
    <property type="entry name" value="MFS_dom"/>
</dbReference>
<feature type="compositionally biased region" description="Low complexity" evidence="6">
    <location>
        <begin position="7"/>
        <end position="21"/>
    </location>
</feature>
<evidence type="ECO:0000256" key="2">
    <source>
        <dbReference type="ARBA" id="ARBA00022448"/>
    </source>
</evidence>
<comment type="subcellular location">
    <subcellularLocation>
        <location evidence="1">Membrane</location>
        <topology evidence="1">Multi-pass membrane protein</topology>
    </subcellularLocation>
</comment>
<dbReference type="OrthoDB" id="9971669at2759"/>
<evidence type="ECO:0000313" key="10">
    <source>
        <dbReference type="Proteomes" id="UP000306050"/>
    </source>
</evidence>
<feature type="region of interest" description="Disordered" evidence="6">
    <location>
        <begin position="1"/>
        <end position="40"/>
    </location>
</feature>
<evidence type="ECO:0000259" key="8">
    <source>
        <dbReference type="PROSITE" id="PS50850"/>
    </source>
</evidence>
<feature type="transmembrane region" description="Helical" evidence="7">
    <location>
        <begin position="103"/>
        <end position="121"/>
    </location>
</feature>
<feature type="transmembrane region" description="Helical" evidence="7">
    <location>
        <begin position="193"/>
        <end position="216"/>
    </location>
</feature>
<dbReference type="EMBL" id="SRRM01000014">
    <property type="protein sequence ID" value="TKY87425.1"/>
    <property type="molecule type" value="Genomic_DNA"/>
</dbReference>
<dbReference type="RefSeq" id="XP_029739410.1">
    <property type="nucleotide sequence ID" value="XM_029884700.1"/>
</dbReference>
<organism evidence="9 10">
    <name type="scientific">Sporisorium graminicola</name>
    <dbReference type="NCBI Taxonomy" id="280036"/>
    <lineage>
        <taxon>Eukaryota</taxon>
        <taxon>Fungi</taxon>
        <taxon>Dikarya</taxon>
        <taxon>Basidiomycota</taxon>
        <taxon>Ustilaginomycotina</taxon>
        <taxon>Ustilaginomycetes</taxon>
        <taxon>Ustilaginales</taxon>
        <taxon>Ustilaginaceae</taxon>
        <taxon>Sporisorium</taxon>
    </lineage>
</organism>
<reference evidence="9 10" key="1">
    <citation type="submission" date="2019-05" db="EMBL/GenBank/DDBJ databases">
        <title>Sporisorium graminicola CBS 10092 draft sequencing and annotation.</title>
        <authorList>
            <person name="Solano-Gonzalez S."/>
            <person name="Caddick M.X."/>
            <person name="Darby A."/>
        </authorList>
    </citation>
    <scope>NUCLEOTIDE SEQUENCE [LARGE SCALE GENOMIC DNA]</scope>
    <source>
        <strain evidence="9 10">CBS 10092</strain>
    </source>
</reference>
<dbReference type="FunFam" id="1.20.1250.20:FF:000013">
    <property type="entry name" value="MFS general substrate transporter"/>
    <property type="match status" value="1"/>
</dbReference>
<dbReference type="Proteomes" id="UP000306050">
    <property type="component" value="Chromosome SGRAM_22"/>
</dbReference>
<evidence type="ECO:0000256" key="3">
    <source>
        <dbReference type="ARBA" id="ARBA00022692"/>
    </source>
</evidence>
<dbReference type="AlphaFoldDB" id="A0A4U7KS85"/>
<dbReference type="KEGG" id="sgra:EX895_004103"/>
<keyword evidence="2" id="KW-0813">Transport</keyword>
<feature type="transmembrane region" description="Helical" evidence="7">
    <location>
        <begin position="163"/>
        <end position="181"/>
    </location>
</feature>
<dbReference type="PANTHER" id="PTHR43791">
    <property type="entry name" value="PERMEASE-RELATED"/>
    <property type="match status" value="1"/>
</dbReference>
<comment type="caution">
    <text evidence="9">The sequence shown here is derived from an EMBL/GenBank/DDBJ whole genome shotgun (WGS) entry which is preliminary data.</text>
</comment>
<evidence type="ECO:0000313" key="9">
    <source>
        <dbReference type="EMBL" id="TKY87425.1"/>
    </source>
</evidence>
<accession>A0A4U7KS85</accession>
<feature type="transmembrane region" description="Helical" evidence="7">
    <location>
        <begin position="448"/>
        <end position="467"/>
    </location>
</feature>
<dbReference type="PANTHER" id="PTHR43791:SF85">
    <property type="entry name" value="TRANSPORTER, PUTATIVE (AFU_ORTHOLOGUE AFUA_6G00710)-RELATED"/>
    <property type="match status" value="1"/>
</dbReference>
<sequence length="543" mass="59977">MSAQAATTAPPHHSEPSSPSDSTHENKQNQVQTAIQADDEIENLSDDERAALEKSLIKKLDWQIVPLCLFLYLASFLDRTNIGQARLNGLEKDLHMSKDGRDYRIALTVLYVPYIIFEIPSNLLVKKVGPARWIPFLVASWGLVSALQGVVTNKTGLYVNRAFLGLTEAGILPALALYLTFFYKREELGLRQALYFSGASLSGTFGGLLATAIGLIKHHPGGWAWIFIIEGLVTVLFGIACFFILPNDISKLWWVTPKERKLAYARMAPPVSRATTDSEATDLPATAEKRVAAVADEAALEYTGKFVLREVLRTFTDPVVLLFAASGYSYATLLYSNAFFSPTIIKGLNLAKSTAESQLLSVPPTAAAFFVSVTSALLSDRYRWRWISVVALIILSIAGVALAYGSTVASQRYGGIILLSCGTYSVPPLGISWMLNNTAGLYKRATSIALYIVFTNAGGITSTWLFYNNEAPRYKRGFLVNLCLNCGALVLVTVAELYMIWENRARKAGKRDHRVNKLKELGWSDAKIREYLGDQHPEFEYML</sequence>
<feature type="transmembrane region" description="Helical" evidence="7">
    <location>
        <begin position="319"/>
        <end position="340"/>
    </location>
</feature>
<dbReference type="PROSITE" id="PS50850">
    <property type="entry name" value="MFS"/>
    <property type="match status" value="1"/>
</dbReference>
<dbReference type="GO" id="GO:0016020">
    <property type="term" value="C:membrane"/>
    <property type="evidence" value="ECO:0007669"/>
    <property type="project" value="UniProtKB-SubCell"/>
</dbReference>
<dbReference type="InterPro" id="IPR036259">
    <property type="entry name" value="MFS_trans_sf"/>
</dbReference>
<evidence type="ECO:0000256" key="6">
    <source>
        <dbReference type="SAM" id="MobiDB-lite"/>
    </source>
</evidence>
<keyword evidence="3 7" id="KW-0812">Transmembrane</keyword>
<dbReference type="Gene3D" id="1.20.1250.20">
    <property type="entry name" value="MFS general substrate transporter like domains"/>
    <property type="match status" value="2"/>
</dbReference>
<feature type="transmembrane region" description="Helical" evidence="7">
    <location>
        <begin position="133"/>
        <end position="151"/>
    </location>
</feature>
<keyword evidence="5 7" id="KW-0472">Membrane</keyword>
<evidence type="ECO:0000256" key="7">
    <source>
        <dbReference type="SAM" id="Phobius"/>
    </source>
</evidence>
<feature type="domain" description="Major facilitator superfamily (MFS) profile" evidence="8">
    <location>
        <begin position="64"/>
        <end position="543"/>
    </location>
</feature>
<dbReference type="FunFam" id="1.20.1250.20:FF:000188">
    <property type="entry name" value="MFS general substrate transporter"/>
    <property type="match status" value="1"/>
</dbReference>
<dbReference type="InterPro" id="IPR011701">
    <property type="entry name" value="MFS"/>
</dbReference>
<protein>
    <recommendedName>
        <fullName evidence="8">Major facilitator superfamily (MFS) profile domain-containing protein</fullName>
    </recommendedName>
</protein>
<dbReference type="GeneID" id="40726998"/>
<dbReference type="Pfam" id="PF07690">
    <property type="entry name" value="MFS_1"/>
    <property type="match status" value="1"/>
</dbReference>
<feature type="transmembrane region" description="Helical" evidence="7">
    <location>
        <begin position="222"/>
        <end position="245"/>
    </location>
</feature>
<keyword evidence="10" id="KW-1185">Reference proteome</keyword>
<feature type="transmembrane region" description="Helical" evidence="7">
    <location>
        <begin position="360"/>
        <end position="379"/>
    </location>
</feature>
<name>A0A4U7KS85_9BASI</name>
<feature type="transmembrane region" description="Helical" evidence="7">
    <location>
        <begin position="479"/>
        <end position="501"/>
    </location>
</feature>
<proteinExistence type="predicted"/>
<gene>
    <name evidence="9" type="ORF">EX895_004103</name>
</gene>